<dbReference type="Proteomes" id="UP000538147">
    <property type="component" value="Unassembled WGS sequence"/>
</dbReference>
<name>A0A841LBB0_9SPHN</name>
<proteinExistence type="predicted"/>
<dbReference type="EMBL" id="JACIIV010000028">
    <property type="protein sequence ID" value="MBB6228951.1"/>
    <property type="molecule type" value="Genomic_DNA"/>
</dbReference>
<sequence length="132" mass="13654">MRSMMKPGLAGADFSSPHLAIAIVRGTLSTLAAQARTDRSERHLEDTLGEIADGIRAMLADAFGVATTSARDAAADRGRSARTTAPLGAPFLRGEDGTLYVGGDLCLGACLEAAYFYGAAIASAIIKHEVSL</sequence>
<dbReference type="Gene3D" id="3.90.660.10">
    <property type="match status" value="1"/>
</dbReference>
<evidence type="ECO:0000313" key="2">
    <source>
        <dbReference type="Proteomes" id="UP000538147"/>
    </source>
</evidence>
<protein>
    <submittedName>
        <fullName evidence="1">Putative NAD/FAD-dependent oxidoreductase</fullName>
    </submittedName>
</protein>
<accession>A0A841LBB0</accession>
<reference evidence="1 2" key="1">
    <citation type="submission" date="2020-08" db="EMBL/GenBank/DDBJ databases">
        <title>Genomic Encyclopedia of Type Strains, Phase IV (KMG-IV): sequencing the most valuable type-strain genomes for metagenomic binning, comparative biology and taxonomic classification.</title>
        <authorList>
            <person name="Goeker M."/>
        </authorList>
    </citation>
    <scope>NUCLEOTIDE SEQUENCE [LARGE SCALE GENOMIC DNA]</scope>
    <source>
        <strain evidence="1 2">DSM 102189</strain>
    </source>
</reference>
<organism evidence="1 2">
    <name type="scientific">Polymorphobacter multimanifer</name>
    <dbReference type="NCBI Taxonomy" id="1070431"/>
    <lineage>
        <taxon>Bacteria</taxon>
        <taxon>Pseudomonadati</taxon>
        <taxon>Pseudomonadota</taxon>
        <taxon>Alphaproteobacteria</taxon>
        <taxon>Sphingomonadales</taxon>
        <taxon>Sphingosinicellaceae</taxon>
        <taxon>Polymorphobacter</taxon>
    </lineage>
</organism>
<gene>
    <name evidence="1" type="ORF">FHS79_003149</name>
</gene>
<dbReference type="RefSeq" id="WP_184202236.1">
    <property type="nucleotide sequence ID" value="NZ_JACIIV010000028.1"/>
</dbReference>
<keyword evidence="2" id="KW-1185">Reference proteome</keyword>
<dbReference type="InterPro" id="IPR036188">
    <property type="entry name" value="FAD/NAD-bd_sf"/>
</dbReference>
<dbReference type="Gene3D" id="3.50.50.60">
    <property type="entry name" value="FAD/NAD(P)-binding domain"/>
    <property type="match status" value="1"/>
</dbReference>
<evidence type="ECO:0000313" key="1">
    <source>
        <dbReference type="EMBL" id="MBB6228951.1"/>
    </source>
</evidence>
<comment type="caution">
    <text evidence="1">The sequence shown here is derived from an EMBL/GenBank/DDBJ whole genome shotgun (WGS) entry which is preliminary data.</text>
</comment>
<dbReference type="AlphaFoldDB" id="A0A841LBB0"/>